<accession>A0ABV2LIT5</accession>
<evidence type="ECO:0000313" key="1">
    <source>
        <dbReference type="EMBL" id="MET3728495.1"/>
    </source>
</evidence>
<keyword evidence="2" id="KW-1185">Reference proteome</keyword>
<sequence length="293" mass="33460">MIVTKKIAVAILHGIGNQSEEFSDLFIETLTKRFSQMIKPFYATPEEELIIQPIYWGSVFNERESLLWKNLNKEGDLDYKQLRQFVIHFFGDAIAYQPAVNHNPNYIRVHEVYARGLRKLGEVAGEDAPLFVIAHSLGTVITSNYFYDLQFIPERISESVMPNMQATPLEKGETLTSFYSLGSPLALWSLRYADFDKPIQVPSPYLRNHHPDLQGKWVNMYDKDDVFGYPLKTINDSYNGAIAVDKEINSGGLISSSTPLSHNHYFKTNEVIHAIGDDLAEIWKQLNLASQRK</sequence>
<proteinExistence type="predicted"/>
<dbReference type="EMBL" id="JBEPMP010000001">
    <property type="protein sequence ID" value="MET3728495.1"/>
    <property type="molecule type" value="Genomic_DNA"/>
</dbReference>
<organism evidence="1 2">
    <name type="scientific">Fictibacillus halophilus</name>
    <dbReference type="NCBI Taxonomy" id="1610490"/>
    <lineage>
        <taxon>Bacteria</taxon>
        <taxon>Bacillati</taxon>
        <taxon>Bacillota</taxon>
        <taxon>Bacilli</taxon>
        <taxon>Bacillales</taxon>
        <taxon>Fictibacillaceae</taxon>
        <taxon>Fictibacillus</taxon>
    </lineage>
</organism>
<evidence type="ECO:0000313" key="2">
    <source>
        <dbReference type="Proteomes" id="UP001549097"/>
    </source>
</evidence>
<comment type="caution">
    <text evidence="1">The sequence shown here is derived from an EMBL/GenBank/DDBJ whole genome shotgun (WGS) entry which is preliminary data.</text>
</comment>
<evidence type="ECO:0008006" key="3">
    <source>
        <dbReference type="Google" id="ProtNLM"/>
    </source>
</evidence>
<reference evidence="1 2" key="1">
    <citation type="submission" date="2024-06" db="EMBL/GenBank/DDBJ databases">
        <title>Genomic Encyclopedia of Type Strains, Phase IV (KMG-IV): sequencing the most valuable type-strain genomes for metagenomic binning, comparative biology and taxonomic classification.</title>
        <authorList>
            <person name="Goeker M."/>
        </authorList>
    </citation>
    <scope>NUCLEOTIDE SEQUENCE [LARGE SCALE GENOMIC DNA]</scope>
    <source>
        <strain evidence="1 2">DSM 100124</strain>
    </source>
</reference>
<protein>
    <recommendedName>
        <fullName evidence="3">Chemotaxis protein</fullName>
    </recommendedName>
</protein>
<name>A0ABV2LIT5_9BACL</name>
<dbReference type="Proteomes" id="UP001549097">
    <property type="component" value="Unassembled WGS sequence"/>
</dbReference>
<gene>
    <name evidence="1" type="ORF">ABID52_002076</name>
</gene>